<gene>
    <name evidence="1" type="ORF">HINF_LOCUS35584</name>
    <name evidence="2" type="ORF">HINF_LOCUS72490</name>
</gene>
<reference evidence="2 3" key="2">
    <citation type="submission" date="2024-07" db="EMBL/GenBank/DDBJ databases">
        <authorList>
            <person name="Akdeniz Z."/>
        </authorList>
    </citation>
    <scope>NUCLEOTIDE SEQUENCE [LARGE SCALE GENOMIC DNA]</scope>
</reference>
<evidence type="ECO:0000313" key="2">
    <source>
        <dbReference type="EMBL" id="CAL6104003.1"/>
    </source>
</evidence>
<sequence length="99" mass="11801">MNELMLLYKIFQIIQVKILIACKFQIEQELSYSNNFLNNDYGLGTHSIQVIDQPQTFTLLIFYFTKQLNVQVTSYSWNQIQNKRSISKRIYYSASDFKK</sequence>
<dbReference type="AlphaFoldDB" id="A0AA86PX91"/>
<accession>A0AA86PX91</accession>
<dbReference type="EMBL" id="CAXDID020000575">
    <property type="protein sequence ID" value="CAL6104003.1"/>
    <property type="molecule type" value="Genomic_DNA"/>
</dbReference>
<keyword evidence="3" id="KW-1185">Reference proteome</keyword>
<name>A0AA86PX91_9EUKA</name>
<proteinExistence type="predicted"/>
<protein>
    <submittedName>
        <fullName evidence="2">Hypothetical_protein</fullName>
    </submittedName>
</protein>
<dbReference type="Proteomes" id="UP001642409">
    <property type="component" value="Unassembled WGS sequence"/>
</dbReference>
<reference evidence="1" key="1">
    <citation type="submission" date="2023-06" db="EMBL/GenBank/DDBJ databases">
        <authorList>
            <person name="Kurt Z."/>
        </authorList>
    </citation>
    <scope>NUCLEOTIDE SEQUENCE</scope>
</reference>
<organism evidence="1">
    <name type="scientific">Hexamita inflata</name>
    <dbReference type="NCBI Taxonomy" id="28002"/>
    <lineage>
        <taxon>Eukaryota</taxon>
        <taxon>Metamonada</taxon>
        <taxon>Diplomonadida</taxon>
        <taxon>Hexamitidae</taxon>
        <taxon>Hexamitinae</taxon>
        <taxon>Hexamita</taxon>
    </lineage>
</organism>
<evidence type="ECO:0000313" key="3">
    <source>
        <dbReference type="Proteomes" id="UP001642409"/>
    </source>
</evidence>
<evidence type="ECO:0000313" key="1">
    <source>
        <dbReference type="EMBL" id="CAI9947939.1"/>
    </source>
</evidence>
<dbReference type="EMBL" id="CATOUU010000783">
    <property type="protein sequence ID" value="CAI9947939.1"/>
    <property type="molecule type" value="Genomic_DNA"/>
</dbReference>
<comment type="caution">
    <text evidence="1">The sequence shown here is derived from an EMBL/GenBank/DDBJ whole genome shotgun (WGS) entry which is preliminary data.</text>
</comment>